<evidence type="ECO:0000313" key="2">
    <source>
        <dbReference type="EMBL" id="GBM07888.1"/>
    </source>
</evidence>
<dbReference type="AlphaFoldDB" id="A0A4Y2CVY6"/>
<organism evidence="2 3">
    <name type="scientific">Araneus ventricosus</name>
    <name type="common">Orbweaver spider</name>
    <name type="synonym">Epeira ventricosa</name>
    <dbReference type="NCBI Taxonomy" id="182803"/>
    <lineage>
        <taxon>Eukaryota</taxon>
        <taxon>Metazoa</taxon>
        <taxon>Ecdysozoa</taxon>
        <taxon>Arthropoda</taxon>
        <taxon>Chelicerata</taxon>
        <taxon>Arachnida</taxon>
        <taxon>Araneae</taxon>
        <taxon>Araneomorphae</taxon>
        <taxon>Entelegynae</taxon>
        <taxon>Araneoidea</taxon>
        <taxon>Araneidae</taxon>
        <taxon>Araneus</taxon>
    </lineage>
</organism>
<comment type="caution">
    <text evidence="2">The sequence shown here is derived from an EMBL/GenBank/DDBJ whole genome shotgun (WGS) entry which is preliminary data.</text>
</comment>
<sequence>MTRKVLEPVPPLQTSAPHQGKAVCPPKWDLACHTPTYAAYLQRNPVSSLESIGPEAGTLPLGHRGPFIFQLRKCTDLHDLEIVKQRINQVLFDLEMSRLKMQRNHLPSQSLNSSMPDTIAITFSEASFSNNYRYSEDSKSRVVTNEDNDYTIL</sequence>
<accession>A0A4Y2CVY6</accession>
<protein>
    <submittedName>
        <fullName evidence="2">Uncharacterized protein</fullName>
    </submittedName>
</protein>
<dbReference type="OrthoDB" id="1099063at2759"/>
<keyword evidence="3" id="KW-1185">Reference proteome</keyword>
<feature type="region of interest" description="Disordered" evidence="1">
    <location>
        <begin position="1"/>
        <end position="21"/>
    </location>
</feature>
<gene>
    <name evidence="2" type="ORF">AVEN_39383_1</name>
</gene>
<name>A0A4Y2CVY6_ARAVE</name>
<dbReference type="EMBL" id="BGPR01087618">
    <property type="protein sequence ID" value="GBM07888.1"/>
    <property type="molecule type" value="Genomic_DNA"/>
</dbReference>
<reference evidence="2 3" key="1">
    <citation type="journal article" date="2019" name="Sci. Rep.">
        <title>Orb-weaving spider Araneus ventricosus genome elucidates the spidroin gene catalogue.</title>
        <authorList>
            <person name="Kono N."/>
            <person name="Nakamura H."/>
            <person name="Ohtoshi R."/>
            <person name="Moran D.A.P."/>
            <person name="Shinohara A."/>
            <person name="Yoshida Y."/>
            <person name="Fujiwara M."/>
            <person name="Mori M."/>
            <person name="Tomita M."/>
            <person name="Arakawa K."/>
        </authorList>
    </citation>
    <scope>NUCLEOTIDE SEQUENCE [LARGE SCALE GENOMIC DNA]</scope>
</reference>
<proteinExistence type="predicted"/>
<dbReference type="Proteomes" id="UP000499080">
    <property type="component" value="Unassembled WGS sequence"/>
</dbReference>
<evidence type="ECO:0000256" key="1">
    <source>
        <dbReference type="SAM" id="MobiDB-lite"/>
    </source>
</evidence>
<evidence type="ECO:0000313" key="3">
    <source>
        <dbReference type="Proteomes" id="UP000499080"/>
    </source>
</evidence>